<feature type="DNA-binding region" description="H-T-H motif" evidence="3">
    <location>
        <begin position="38"/>
        <end position="57"/>
    </location>
</feature>
<keyword evidence="2 3" id="KW-0238">DNA-binding</keyword>
<evidence type="ECO:0000256" key="2">
    <source>
        <dbReference type="ARBA" id="ARBA00023125"/>
    </source>
</evidence>
<dbReference type="Gene3D" id="1.10.357.10">
    <property type="entry name" value="Tetracycline Repressor, domain 2"/>
    <property type="match status" value="1"/>
</dbReference>
<evidence type="ECO:0000259" key="4">
    <source>
        <dbReference type="PROSITE" id="PS50977"/>
    </source>
</evidence>
<evidence type="ECO:0000313" key="5">
    <source>
        <dbReference type="EMBL" id="MED4676478.1"/>
    </source>
</evidence>
<evidence type="ECO:0000313" key="6">
    <source>
        <dbReference type="Proteomes" id="UP001336122"/>
    </source>
</evidence>
<comment type="caution">
    <text evidence="5">The sequence shown here is derived from an EMBL/GenBank/DDBJ whole genome shotgun (WGS) entry which is preliminary data.</text>
</comment>
<dbReference type="SUPFAM" id="SSF46689">
    <property type="entry name" value="Homeodomain-like"/>
    <property type="match status" value="1"/>
</dbReference>
<dbReference type="InterPro" id="IPR001647">
    <property type="entry name" value="HTH_TetR"/>
</dbReference>
<keyword evidence="6" id="KW-1185">Reference proteome</keyword>
<keyword evidence="1" id="KW-0678">Repressor</keyword>
<dbReference type="Pfam" id="PF00440">
    <property type="entry name" value="TetR_N"/>
    <property type="match status" value="1"/>
</dbReference>
<sequence length="199" mass="23970">MNDNEKQLDLRIRRTHKLLWDSLFELMTQSKQKYSTITINQICDRAMVHRTTFYKHFEDKDALLAFGFKRYGEMIAEIPLLDRLSKPFQVMEQFLHHEEIGKILEAQMSDEQFISRIHYLSHETRKQETEALNQLCKNHTMPNDLIIEFYSGVITSLSAWWFQNGRKVSAAEMDRHFHQLINQDIFQFEKELYYKFPLM</sequence>
<dbReference type="RefSeq" id="WP_000999299.1">
    <property type="nucleotide sequence ID" value="NZ_JARTIK010000001.1"/>
</dbReference>
<evidence type="ECO:0000256" key="1">
    <source>
        <dbReference type="ARBA" id="ARBA00022491"/>
    </source>
</evidence>
<dbReference type="EMBL" id="JARTIK010000001">
    <property type="protein sequence ID" value="MED4676478.1"/>
    <property type="molecule type" value="Genomic_DNA"/>
</dbReference>
<feature type="domain" description="HTH tetR-type" evidence="4">
    <location>
        <begin position="13"/>
        <end position="75"/>
    </location>
</feature>
<dbReference type="PANTHER" id="PTHR43479:SF16">
    <property type="entry name" value="HTH TETR-TYPE DOMAIN-CONTAINING PROTEIN"/>
    <property type="match status" value="1"/>
</dbReference>
<protein>
    <submittedName>
        <fullName evidence="5">TetR/AcrR family transcriptional regulator</fullName>
    </submittedName>
</protein>
<organism evidence="5 6">
    <name type="scientific">Bacillus nitratireducens</name>
    <dbReference type="NCBI Taxonomy" id="2026193"/>
    <lineage>
        <taxon>Bacteria</taxon>
        <taxon>Bacillati</taxon>
        <taxon>Bacillota</taxon>
        <taxon>Bacilli</taxon>
        <taxon>Bacillales</taxon>
        <taxon>Bacillaceae</taxon>
        <taxon>Bacillus</taxon>
        <taxon>Bacillus cereus group</taxon>
    </lineage>
</organism>
<dbReference type="PANTHER" id="PTHR43479">
    <property type="entry name" value="ACREF/ENVCD OPERON REPRESSOR-RELATED"/>
    <property type="match status" value="1"/>
</dbReference>
<dbReference type="InterPro" id="IPR039532">
    <property type="entry name" value="TetR_C_Firmicutes"/>
</dbReference>
<reference evidence="5 6" key="1">
    <citation type="submission" date="2023-03" db="EMBL/GenBank/DDBJ databases">
        <title>Bacillus Genome Sequencing.</title>
        <authorList>
            <person name="Dunlap C."/>
        </authorList>
    </citation>
    <scope>NUCLEOTIDE SEQUENCE [LARGE SCALE GENOMIC DNA]</scope>
    <source>
        <strain evidence="5 6">NRS-319</strain>
    </source>
</reference>
<accession>A0ABU6P5A2</accession>
<dbReference type="Pfam" id="PF14278">
    <property type="entry name" value="TetR_C_8"/>
    <property type="match status" value="1"/>
</dbReference>
<dbReference type="Proteomes" id="UP001336122">
    <property type="component" value="Unassembled WGS sequence"/>
</dbReference>
<dbReference type="InterPro" id="IPR050624">
    <property type="entry name" value="HTH-type_Tx_Regulator"/>
</dbReference>
<name>A0ABU6P5A2_9BACI</name>
<dbReference type="PROSITE" id="PS50977">
    <property type="entry name" value="HTH_TETR_2"/>
    <property type="match status" value="1"/>
</dbReference>
<proteinExistence type="predicted"/>
<dbReference type="InterPro" id="IPR009057">
    <property type="entry name" value="Homeodomain-like_sf"/>
</dbReference>
<evidence type="ECO:0000256" key="3">
    <source>
        <dbReference type="PROSITE-ProRule" id="PRU00335"/>
    </source>
</evidence>
<gene>
    <name evidence="5" type="ORF">P9485_01195</name>
</gene>